<dbReference type="PANTHER" id="PTHR23236">
    <property type="entry name" value="EUKARYOTIC TRANSLATION INITIATION FACTOR 4B/4H"/>
    <property type="match status" value="1"/>
</dbReference>
<dbReference type="Pfam" id="PF00076">
    <property type="entry name" value="RRM_1"/>
    <property type="match status" value="1"/>
</dbReference>
<evidence type="ECO:0000256" key="5">
    <source>
        <dbReference type="ARBA" id="ARBA00022884"/>
    </source>
</evidence>
<feature type="compositionally biased region" description="Basic and acidic residues" evidence="8">
    <location>
        <begin position="168"/>
        <end position="178"/>
    </location>
</feature>
<evidence type="ECO:0000256" key="2">
    <source>
        <dbReference type="ARBA" id="ARBA00004604"/>
    </source>
</evidence>
<feature type="compositionally biased region" description="Polar residues" evidence="8">
    <location>
        <begin position="475"/>
        <end position="499"/>
    </location>
</feature>
<dbReference type="Gene3D" id="3.30.70.330">
    <property type="match status" value="1"/>
</dbReference>
<keyword evidence="6" id="KW-0539">Nucleus</keyword>
<comment type="function">
    <text evidence="1">Involved in pre-25S rRNA processing.</text>
</comment>
<dbReference type="Proteomes" id="UP001629113">
    <property type="component" value="Unassembled WGS sequence"/>
</dbReference>
<dbReference type="InterPro" id="IPR012677">
    <property type="entry name" value="Nucleotide-bd_a/b_plait_sf"/>
</dbReference>
<name>A0ABR4P326_9HELO</name>
<dbReference type="PROSITE" id="PS50102">
    <property type="entry name" value="RRM"/>
    <property type="match status" value="1"/>
</dbReference>
<dbReference type="PANTHER" id="PTHR23236:SF25">
    <property type="entry name" value="RNA-BINDING PROTEIN 34"/>
    <property type="match status" value="1"/>
</dbReference>
<protein>
    <recommendedName>
        <fullName evidence="4">Nucleolar protein 12</fullName>
    </recommendedName>
</protein>
<evidence type="ECO:0000256" key="6">
    <source>
        <dbReference type="ARBA" id="ARBA00023242"/>
    </source>
</evidence>
<feature type="region of interest" description="Disordered" evidence="8">
    <location>
        <begin position="1"/>
        <end position="24"/>
    </location>
</feature>
<feature type="compositionally biased region" description="Acidic residues" evidence="8">
    <location>
        <begin position="99"/>
        <end position="112"/>
    </location>
</feature>
<feature type="compositionally biased region" description="Acidic residues" evidence="8">
    <location>
        <begin position="64"/>
        <end position="91"/>
    </location>
</feature>
<feature type="region of interest" description="Disordered" evidence="8">
    <location>
        <begin position="41"/>
        <end position="219"/>
    </location>
</feature>
<feature type="compositionally biased region" description="Basic and acidic residues" evidence="8">
    <location>
        <begin position="515"/>
        <end position="537"/>
    </location>
</feature>
<keyword evidence="11" id="KW-1185">Reference proteome</keyword>
<evidence type="ECO:0000313" key="10">
    <source>
        <dbReference type="EMBL" id="KAL3417577.1"/>
    </source>
</evidence>
<dbReference type="SUPFAM" id="SSF54928">
    <property type="entry name" value="RNA-binding domain, RBD"/>
    <property type="match status" value="2"/>
</dbReference>
<sequence>MGKRIRKEEKANGSGETKNGIFSDTHAVDPTLASLFASSAGPVVAPPKSRYQQAPPAKRTELGSSDEEEESASDDEDEDEELSSVDGDLEDSNVLGDLADSDDDEDDSEEPQLDNLIDASANKPERKRKRNKDDEDLEGKYLQKLAREEEREEEERQAERRLKRQKIVAKEGGDAQDKAEEEAGADTDDEVSEEEESGSEETPATSGRAMPSDVPQHESLAPDKDAIELEKASRTVFLANVSTLAISSKSAKKTLLAHMASFIDSLPAPPEGKPSHKVESLRFRSTAYAGAKLPKKAAFAKKELMEATTKSTNAYVVYSTAYAAREAAKRLNGTMILDRHLRVDGVAHPAKTDHRRCVFVGNLGFVDDESLIDQGGENERKRSKIPSDIEEGLWRQFGKAGTVESVRVVRDEKTRVGKGFAYVQFQDANAVEAALLFNEKKYPPMLPRVLRVVRAKAVRKTALASQQARPARPIVNNSGNANRTPIYNPKMTPQQSSLQGRAGKLLGRAGAAQFGKRDAAEEKQRDIRPARNTEKSGLEGLKTPESIVFEGYRASAKSGKPKDLKMGGGGGKKKGKPRTRSSKRASDWKKGGGKK</sequence>
<evidence type="ECO:0000256" key="8">
    <source>
        <dbReference type="SAM" id="MobiDB-lite"/>
    </source>
</evidence>
<comment type="caution">
    <text evidence="10">The sequence shown here is derived from an EMBL/GenBank/DDBJ whole genome shotgun (WGS) entry which is preliminary data.</text>
</comment>
<evidence type="ECO:0000256" key="1">
    <source>
        <dbReference type="ARBA" id="ARBA00002475"/>
    </source>
</evidence>
<feature type="compositionally biased region" description="Basic and acidic residues" evidence="8">
    <location>
        <begin position="584"/>
        <end position="595"/>
    </location>
</feature>
<evidence type="ECO:0000256" key="3">
    <source>
        <dbReference type="ARBA" id="ARBA00007077"/>
    </source>
</evidence>
<feature type="compositionally biased region" description="Low complexity" evidence="8">
    <location>
        <begin position="500"/>
        <end position="512"/>
    </location>
</feature>
<organism evidence="10 11">
    <name type="scientific">Phlyctema vagabunda</name>
    <dbReference type="NCBI Taxonomy" id="108571"/>
    <lineage>
        <taxon>Eukaryota</taxon>
        <taxon>Fungi</taxon>
        <taxon>Dikarya</taxon>
        <taxon>Ascomycota</taxon>
        <taxon>Pezizomycotina</taxon>
        <taxon>Leotiomycetes</taxon>
        <taxon>Helotiales</taxon>
        <taxon>Dermateaceae</taxon>
        <taxon>Phlyctema</taxon>
    </lineage>
</organism>
<dbReference type="SMART" id="SM00360">
    <property type="entry name" value="RRM"/>
    <property type="match status" value="2"/>
</dbReference>
<proteinExistence type="inferred from homology"/>
<dbReference type="InterPro" id="IPR000504">
    <property type="entry name" value="RRM_dom"/>
</dbReference>
<feature type="compositionally biased region" description="Basic and acidic residues" evidence="8">
    <location>
        <begin position="138"/>
        <end position="149"/>
    </location>
</feature>
<evidence type="ECO:0000256" key="7">
    <source>
        <dbReference type="PROSITE-ProRule" id="PRU00176"/>
    </source>
</evidence>
<comment type="similarity">
    <text evidence="3">Belongs to the RRM RBM34 family.</text>
</comment>
<keyword evidence="5 7" id="KW-0694">RNA-binding</keyword>
<feature type="domain" description="RRM" evidence="9">
    <location>
        <begin position="356"/>
        <end position="457"/>
    </location>
</feature>
<evidence type="ECO:0000313" key="11">
    <source>
        <dbReference type="Proteomes" id="UP001629113"/>
    </source>
</evidence>
<reference evidence="10 11" key="1">
    <citation type="submission" date="2024-06" db="EMBL/GenBank/DDBJ databases">
        <title>Complete genome of Phlyctema vagabunda strain 19-DSS-EL-015.</title>
        <authorList>
            <person name="Fiorenzani C."/>
        </authorList>
    </citation>
    <scope>NUCLEOTIDE SEQUENCE [LARGE SCALE GENOMIC DNA]</scope>
    <source>
        <strain evidence="10 11">19-DSS-EL-015</strain>
    </source>
</reference>
<gene>
    <name evidence="10" type="ORF">PVAG01_10587</name>
</gene>
<feature type="region of interest" description="Disordered" evidence="8">
    <location>
        <begin position="464"/>
        <end position="595"/>
    </location>
</feature>
<dbReference type="EMBL" id="JBFCZG010000010">
    <property type="protein sequence ID" value="KAL3417577.1"/>
    <property type="molecule type" value="Genomic_DNA"/>
</dbReference>
<feature type="compositionally biased region" description="Basic residues" evidence="8">
    <location>
        <begin position="571"/>
        <end position="583"/>
    </location>
</feature>
<comment type="subcellular location">
    <subcellularLocation>
        <location evidence="2">Nucleus</location>
        <location evidence="2">Nucleolus</location>
    </subcellularLocation>
</comment>
<accession>A0ABR4P326</accession>
<feature type="compositionally biased region" description="Acidic residues" evidence="8">
    <location>
        <begin position="179"/>
        <end position="199"/>
    </location>
</feature>
<dbReference type="InterPro" id="IPR035979">
    <property type="entry name" value="RBD_domain_sf"/>
</dbReference>
<evidence type="ECO:0000256" key="4">
    <source>
        <dbReference type="ARBA" id="ARBA00015520"/>
    </source>
</evidence>
<evidence type="ECO:0000259" key="9">
    <source>
        <dbReference type="PROSITE" id="PS50102"/>
    </source>
</evidence>
<feature type="compositionally biased region" description="Basic and acidic residues" evidence="8">
    <location>
        <begin position="1"/>
        <end position="11"/>
    </location>
</feature>